<protein>
    <submittedName>
        <fullName evidence="1">WbqC family protein</fullName>
    </submittedName>
</protein>
<gene>
    <name evidence="1" type="ORF">V3391_16535</name>
</gene>
<dbReference type="Pfam" id="PF08889">
    <property type="entry name" value="WbqC"/>
    <property type="match status" value="1"/>
</dbReference>
<evidence type="ECO:0000313" key="1">
    <source>
        <dbReference type="EMBL" id="MEF3083825.1"/>
    </source>
</evidence>
<dbReference type="EMBL" id="JAZHBM010000003">
    <property type="protein sequence ID" value="MEF3083825.1"/>
    <property type="molecule type" value="Genomic_DNA"/>
</dbReference>
<dbReference type="Proteomes" id="UP001358324">
    <property type="component" value="Unassembled WGS sequence"/>
</dbReference>
<sequence length="240" mass="27148">MKLAIMQPYLFPYAGYFQLVASVDRFVFYDDVNYIKGGWINRNRLYMSGGVRWFTVHLQAASAHRKINQLHVAPDHFWRRKLLASVSDAYRKAPYFEQAYAMLADVIHSSDTSLSALARSSVIAVARYIGLQTEFVVSTERYGNEYLTGADRVLDICLREGAEEYHNLPGGTGLYAAEKFATSGVTLRFVQPALRPYSQFNRPFQPGLSALDLLMFNDRLSARRLMGKAVIDEQVAEILG</sequence>
<proteinExistence type="predicted"/>
<dbReference type="RefSeq" id="WP_332079522.1">
    <property type="nucleotide sequence ID" value="NZ_JAZHBM010000003.1"/>
</dbReference>
<organism evidence="1 2">
    <name type="scientific">Luteimonas flava</name>
    <dbReference type="NCBI Taxonomy" id="3115822"/>
    <lineage>
        <taxon>Bacteria</taxon>
        <taxon>Pseudomonadati</taxon>
        <taxon>Pseudomonadota</taxon>
        <taxon>Gammaproteobacteria</taxon>
        <taxon>Lysobacterales</taxon>
        <taxon>Lysobacteraceae</taxon>
        <taxon>Luteimonas</taxon>
    </lineage>
</organism>
<name>A0ABU7WJP4_9GAMM</name>
<dbReference type="InterPro" id="IPR014985">
    <property type="entry name" value="WbqC"/>
</dbReference>
<keyword evidence="2" id="KW-1185">Reference proteome</keyword>
<accession>A0ABU7WJP4</accession>
<comment type="caution">
    <text evidence="1">The sequence shown here is derived from an EMBL/GenBank/DDBJ whole genome shotgun (WGS) entry which is preliminary data.</text>
</comment>
<reference evidence="1 2" key="1">
    <citation type="submission" date="2024-01" db="EMBL/GenBank/DDBJ databases">
        <title>Novel species of the genus Luteimonas isolated from rivers.</title>
        <authorList>
            <person name="Lu H."/>
        </authorList>
    </citation>
    <scope>NUCLEOTIDE SEQUENCE [LARGE SCALE GENOMIC DNA]</scope>
    <source>
        <strain evidence="1 2">SMYT11W</strain>
    </source>
</reference>
<evidence type="ECO:0000313" key="2">
    <source>
        <dbReference type="Proteomes" id="UP001358324"/>
    </source>
</evidence>